<proteinExistence type="predicted"/>
<reference evidence="2 3" key="1">
    <citation type="submission" date="2019-05" db="EMBL/GenBank/DDBJ databases">
        <title>Another draft genome of Portunus trituberculatus and its Hox gene families provides insights of decapod evolution.</title>
        <authorList>
            <person name="Jeong J.-H."/>
            <person name="Song I."/>
            <person name="Kim S."/>
            <person name="Choi T."/>
            <person name="Kim D."/>
            <person name="Ryu S."/>
            <person name="Kim W."/>
        </authorList>
    </citation>
    <scope>NUCLEOTIDE SEQUENCE [LARGE SCALE GENOMIC DNA]</scope>
    <source>
        <tissue evidence="2">Muscle</tissue>
    </source>
</reference>
<name>A0A5B7J2N1_PORTR</name>
<evidence type="ECO:0000313" key="2">
    <source>
        <dbReference type="EMBL" id="MPC90432.1"/>
    </source>
</evidence>
<sequence length="59" mass="6071">MKLQGCEPVVGEGVAQGSRGGGAGRGQARVATQPSGTAPYPILTPTQVTATTNYRRLAW</sequence>
<accession>A0A5B7J2N1</accession>
<feature type="region of interest" description="Disordered" evidence="1">
    <location>
        <begin position="1"/>
        <end position="43"/>
    </location>
</feature>
<dbReference type="AlphaFoldDB" id="A0A5B7J2N1"/>
<comment type="caution">
    <text evidence="2">The sequence shown here is derived from an EMBL/GenBank/DDBJ whole genome shotgun (WGS) entry which is preliminary data.</text>
</comment>
<evidence type="ECO:0000313" key="3">
    <source>
        <dbReference type="Proteomes" id="UP000324222"/>
    </source>
</evidence>
<keyword evidence="3" id="KW-1185">Reference proteome</keyword>
<dbReference type="EMBL" id="VSRR010084384">
    <property type="protein sequence ID" value="MPC90432.1"/>
    <property type="molecule type" value="Genomic_DNA"/>
</dbReference>
<organism evidence="2 3">
    <name type="scientific">Portunus trituberculatus</name>
    <name type="common">Swimming crab</name>
    <name type="synonym">Neptunus trituberculatus</name>
    <dbReference type="NCBI Taxonomy" id="210409"/>
    <lineage>
        <taxon>Eukaryota</taxon>
        <taxon>Metazoa</taxon>
        <taxon>Ecdysozoa</taxon>
        <taxon>Arthropoda</taxon>
        <taxon>Crustacea</taxon>
        <taxon>Multicrustacea</taxon>
        <taxon>Malacostraca</taxon>
        <taxon>Eumalacostraca</taxon>
        <taxon>Eucarida</taxon>
        <taxon>Decapoda</taxon>
        <taxon>Pleocyemata</taxon>
        <taxon>Brachyura</taxon>
        <taxon>Eubrachyura</taxon>
        <taxon>Portunoidea</taxon>
        <taxon>Portunidae</taxon>
        <taxon>Portuninae</taxon>
        <taxon>Portunus</taxon>
    </lineage>
</organism>
<evidence type="ECO:0000256" key="1">
    <source>
        <dbReference type="SAM" id="MobiDB-lite"/>
    </source>
</evidence>
<dbReference type="Proteomes" id="UP000324222">
    <property type="component" value="Unassembled WGS sequence"/>
</dbReference>
<protein>
    <submittedName>
        <fullName evidence="2">Uncharacterized protein</fullName>
    </submittedName>
</protein>
<gene>
    <name evidence="2" type="ORF">E2C01_085421</name>
</gene>